<evidence type="ECO:0000256" key="10">
    <source>
        <dbReference type="RuleBase" id="RU366046"/>
    </source>
</evidence>
<dbReference type="GO" id="GO:0006012">
    <property type="term" value="P:galactose metabolic process"/>
    <property type="evidence" value="ECO:0007669"/>
    <property type="project" value="UniProtKB-UniPathway"/>
</dbReference>
<gene>
    <name evidence="12" type="primary">galE</name>
    <name evidence="12" type="ORF">EVJ47_02315</name>
</gene>
<dbReference type="Proteomes" id="UP000320813">
    <property type="component" value="Unassembled WGS sequence"/>
</dbReference>
<comment type="caution">
    <text evidence="12">The sequence shown here is derived from an EMBL/GenBank/DDBJ whole genome shotgun (WGS) entry which is preliminary data.</text>
</comment>
<organism evidence="12 13">
    <name type="scientific">Candidatus Acidulodesulfobacterium ferriphilum</name>
    <dbReference type="NCBI Taxonomy" id="2597223"/>
    <lineage>
        <taxon>Bacteria</taxon>
        <taxon>Deltaproteobacteria</taxon>
        <taxon>Candidatus Acidulodesulfobacterales</taxon>
        <taxon>Candidatus Acidulodesulfobacterium</taxon>
    </lineage>
</organism>
<evidence type="ECO:0000256" key="2">
    <source>
        <dbReference type="ARBA" id="ARBA00001911"/>
    </source>
</evidence>
<evidence type="ECO:0000256" key="3">
    <source>
        <dbReference type="ARBA" id="ARBA00004947"/>
    </source>
</evidence>
<comment type="pathway">
    <text evidence="3 10">Carbohydrate metabolism; galactose metabolism.</text>
</comment>
<dbReference type="NCBIfam" id="TIGR01179">
    <property type="entry name" value="galE"/>
    <property type="match status" value="1"/>
</dbReference>
<comment type="catalytic activity">
    <reaction evidence="1 10">
        <text>UDP-alpha-D-glucose = UDP-alpha-D-galactose</text>
        <dbReference type="Rhea" id="RHEA:22168"/>
        <dbReference type="ChEBI" id="CHEBI:58885"/>
        <dbReference type="ChEBI" id="CHEBI:66914"/>
        <dbReference type="EC" id="5.1.3.2"/>
    </reaction>
</comment>
<dbReference type="AlphaFoldDB" id="A0A519BCX2"/>
<comment type="similarity">
    <text evidence="4 10">Belongs to the NAD(P)-dependent epimerase/dehydratase family.</text>
</comment>
<evidence type="ECO:0000313" key="12">
    <source>
        <dbReference type="EMBL" id="RZD15126.1"/>
    </source>
</evidence>
<evidence type="ECO:0000256" key="8">
    <source>
        <dbReference type="ARBA" id="ARBA00023235"/>
    </source>
</evidence>
<evidence type="ECO:0000256" key="9">
    <source>
        <dbReference type="ARBA" id="ARBA00023277"/>
    </source>
</evidence>
<evidence type="ECO:0000313" key="13">
    <source>
        <dbReference type="Proteomes" id="UP000320813"/>
    </source>
</evidence>
<keyword evidence="9 10" id="KW-0119">Carbohydrate metabolism</keyword>
<reference evidence="12 13" key="1">
    <citation type="submission" date="2019-01" db="EMBL/GenBank/DDBJ databases">
        <title>Insights into ecological role of a new deltaproteobacterial order Candidatus Sinidesulfobacterales (Sva0485) by metagenomics and metatranscriptomics.</title>
        <authorList>
            <person name="Tan S."/>
            <person name="Liu J."/>
            <person name="Fang Y."/>
            <person name="Hedlund B.P."/>
            <person name="Lian Z.H."/>
            <person name="Huang L.Y."/>
            <person name="Li J.T."/>
            <person name="Huang L.N."/>
            <person name="Li W.J."/>
            <person name="Jiang H.C."/>
            <person name="Dong H.L."/>
            <person name="Shu W.S."/>
        </authorList>
    </citation>
    <scope>NUCLEOTIDE SEQUENCE [LARGE SCALE GENOMIC DNA]</scope>
    <source>
        <strain evidence="12">AP3</strain>
    </source>
</reference>
<accession>A0A519BCX2</accession>
<name>A0A519BCX2_9DELT</name>
<evidence type="ECO:0000256" key="6">
    <source>
        <dbReference type="ARBA" id="ARBA00018569"/>
    </source>
</evidence>
<dbReference type="CDD" id="cd05247">
    <property type="entry name" value="UDP_G4E_1_SDR_e"/>
    <property type="match status" value="1"/>
</dbReference>
<proteinExistence type="inferred from homology"/>
<evidence type="ECO:0000256" key="7">
    <source>
        <dbReference type="ARBA" id="ARBA00023027"/>
    </source>
</evidence>
<dbReference type="Pfam" id="PF01370">
    <property type="entry name" value="Epimerase"/>
    <property type="match status" value="1"/>
</dbReference>
<dbReference type="GO" id="GO:0003978">
    <property type="term" value="F:UDP-glucose 4-epimerase activity"/>
    <property type="evidence" value="ECO:0007669"/>
    <property type="project" value="UniProtKB-UniRule"/>
</dbReference>
<dbReference type="Gene3D" id="3.90.25.10">
    <property type="entry name" value="UDP-galactose 4-epimerase, domain 1"/>
    <property type="match status" value="1"/>
</dbReference>
<keyword evidence="7 10" id="KW-0520">NAD</keyword>
<dbReference type="EMBL" id="SGBD01000001">
    <property type="protein sequence ID" value="RZD15126.1"/>
    <property type="molecule type" value="Genomic_DNA"/>
</dbReference>
<sequence length="338" mass="37470">MNILVTGGAGYIGSHTVISLIDNGFSVTVVDNFCSGHIEALDAVSKYENKKVKVYNADFSDINVVEDIIKKHNINGVIHFAAHSLVGESMNDPLKYYKNNVAKTILFLEFLKKSSINHFVFSSSAAVYGIPDNNPIDEMSRLNPINVYGSTKLAVENLLAGMDRAYGFKYISLRYFNAAGANKSGLIGEDHRPETHLIPKVLKSVAAGENKAVVFGNDYPTNDGTAIRDYIHVDDLANAHVLSLKYLIENKKSKSSVYNLGCEKGYSVMDILRKIEEITGKKLKIEFAGRREGDPAVLVASYEKIKKELCFEFKYNIGDIISSAWNWHSNHLNGYIAT</sequence>
<dbReference type="InterPro" id="IPR036291">
    <property type="entry name" value="NAD(P)-bd_dom_sf"/>
</dbReference>
<feature type="domain" description="NAD-dependent epimerase/dehydratase" evidence="11">
    <location>
        <begin position="3"/>
        <end position="261"/>
    </location>
</feature>
<dbReference type="Gene3D" id="3.40.50.720">
    <property type="entry name" value="NAD(P)-binding Rossmann-like Domain"/>
    <property type="match status" value="1"/>
</dbReference>
<dbReference type="InterPro" id="IPR005886">
    <property type="entry name" value="UDP_G4E"/>
</dbReference>
<evidence type="ECO:0000259" key="11">
    <source>
        <dbReference type="Pfam" id="PF01370"/>
    </source>
</evidence>
<evidence type="ECO:0000256" key="4">
    <source>
        <dbReference type="ARBA" id="ARBA00007637"/>
    </source>
</evidence>
<dbReference type="UniPathway" id="UPA00214"/>
<dbReference type="InterPro" id="IPR001509">
    <property type="entry name" value="Epimerase_deHydtase"/>
</dbReference>
<dbReference type="PANTHER" id="PTHR43725:SF53">
    <property type="entry name" value="UDP-ARABINOSE 4-EPIMERASE 1"/>
    <property type="match status" value="1"/>
</dbReference>
<dbReference type="EC" id="5.1.3.2" evidence="5 10"/>
<comment type="cofactor">
    <cofactor evidence="2 10">
        <name>NAD(+)</name>
        <dbReference type="ChEBI" id="CHEBI:57540"/>
    </cofactor>
</comment>
<evidence type="ECO:0000256" key="5">
    <source>
        <dbReference type="ARBA" id="ARBA00013189"/>
    </source>
</evidence>
<keyword evidence="8 10" id="KW-0413">Isomerase</keyword>
<comment type="subunit">
    <text evidence="10">Homodimer.</text>
</comment>
<dbReference type="PANTHER" id="PTHR43725">
    <property type="entry name" value="UDP-GLUCOSE 4-EPIMERASE"/>
    <property type="match status" value="1"/>
</dbReference>
<evidence type="ECO:0000256" key="1">
    <source>
        <dbReference type="ARBA" id="ARBA00000083"/>
    </source>
</evidence>
<dbReference type="SUPFAM" id="SSF51735">
    <property type="entry name" value="NAD(P)-binding Rossmann-fold domains"/>
    <property type="match status" value="1"/>
</dbReference>
<protein>
    <recommendedName>
        <fullName evidence="6 10">UDP-glucose 4-epimerase</fullName>
        <ecNumber evidence="5 10">5.1.3.2</ecNumber>
    </recommendedName>
</protein>